<dbReference type="PATRIC" id="fig|999406.3.peg.3061"/>
<dbReference type="Pfam" id="PF22671">
    <property type="entry name" value="Gp18_domIII_N"/>
    <property type="match status" value="1"/>
</dbReference>
<comment type="caution">
    <text evidence="5">The sequence shown here is derived from an EMBL/GenBank/DDBJ whole genome shotgun (WGS) entry which is preliminary data.</text>
</comment>
<organism evidence="5 6">
    <name type="scientific">[Clostridium] clostridioforme 90A6</name>
    <dbReference type="NCBI Taxonomy" id="999406"/>
    <lineage>
        <taxon>Bacteria</taxon>
        <taxon>Bacillati</taxon>
        <taxon>Bacillota</taxon>
        <taxon>Clostridia</taxon>
        <taxon>Lachnospirales</taxon>
        <taxon>Lachnospiraceae</taxon>
        <taxon>Enterocloster</taxon>
    </lineage>
</organism>
<evidence type="ECO:0000256" key="1">
    <source>
        <dbReference type="ARBA" id="ARBA00008005"/>
    </source>
</evidence>
<dbReference type="InterPro" id="IPR020287">
    <property type="entry name" value="Tail_sheath_C"/>
</dbReference>
<reference evidence="5" key="1">
    <citation type="submission" date="2013-01" db="EMBL/GenBank/DDBJ databases">
        <title>The Genome Sequence of Clostridium clostridioforme 90A6.</title>
        <authorList>
            <consortium name="The Broad Institute Genome Sequencing Platform"/>
            <person name="Earl A."/>
            <person name="Ward D."/>
            <person name="Feldgarden M."/>
            <person name="Gevers D."/>
            <person name="Courvalin P."/>
            <person name="Lambert T."/>
            <person name="Walker B."/>
            <person name="Young S.K."/>
            <person name="Zeng Q."/>
            <person name="Gargeya S."/>
            <person name="Fitzgerald M."/>
            <person name="Haas B."/>
            <person name="Abouelleil A."/>
            <person name="Alvarado L."/>
            <person name="Arachchi H.M."/>
            <person name="Berlin A.M."/>
            <person name="Chapman S.B."/>
            <person name="Dewar J."/>
            <person name="Goldberg J."/>
            <person name="Griggs A."/>
            <person name="Gujja S."/>
            <person name="Hansen M."/>
            <person name="Howarth C."/>
            <person name="Imamovic A."/>
            <person name="Larimer J."/>
            <person name="McCowan C."/>
            <person name="Murphy C."/>
            <person name="Neiman D."/>
            <person name="Pearson M."/>
            <person name="Priest M."/>
            <person name="Roberts A."/>
            <person name="Saif S."/>
            <person name="Shea T."/>
            <person name="Sisk P."/>
            <person name="Sykes S."/>
            <person name="Wortman J."/>
            <person name="Nusbaum C."/>
            <person name="Birren B."/>
        </authorList>
    </citation>
    <scope>NUCLEOTIDE SEQUENCE [LARGE SCALE GENOMIC DNA]</scope>
    <source>
        <strain evidence="5">90A6</strain>
    </source>
</reference>
<comment type="similarity">
    <text evidence="1">Belongs to the myoviridae tail sheath protein family.</text>
</comment>
<keyword evidence="6" id="KW-1185">Reference proteome</keyword>
<feature type="domain" description="Tail sheath protein subtilisin-like" evidence="2">
    <location>
        <begin position="93"/>
        <end position="241"/>
    </location>
</feature>
<name>R0BGP3_9FIRM</name>
<proteinExistence type="inferred from homology"/>
<sequence length="349" mass="37421">MSGTWESQNKVLPGAYINIRTNEPLSITPGDRGTVVILQEMTVGKDGQMYTITATEQAYPEKATADDKKLAAEALKKAKTVLIYKLPKTHNTEAVNAALTKLKTVQFNTLCYPYDTTPETASANKAAIATWIKAMRDDEGVKCQAVLANHVADSEGIINVSQGVVMSDSTTLTAAETTAWVAGATAGASITTSNTGMTYAGAIDVSPRMTKTEMETAIKAGKFIFKADSAQNVTAVYDINSLTTVTVEKGKMFTKNRVIRTLDNIANDITTIFESNYVGKVNNNDDGRALLKAALVDYFNTLQNMGAIQNFETNDVVITAGTDSDAVLVTAAIQPVDSVEKIYITVNLS</sequence>
<dbReference type="InterPro" id="IPR035089">
    <property type="entry name" value="Phage_sheath_subtilisin"/>
</dbReference>
<gene>
    <name evidence="5" type="ORF">HMPREF1083_02853</name>
</gene>
<dbReference type="Pfam" id="PF17482">
    <property type="entry name" value="Phage_sheath_1C"/>
    <property type="match status" value="1"/>
</dbReference>
<dbReference type="Gene3D" id="3.30.360.90">
    <property type="match status" value="1"/>
</dbReference>
<feature type="domain" description="Tail sheath protein Gp18-like" evidence="4">
    <location>
        <begin position="32"/>
        <end position="86"/>
    </location>
</feature>
<dbReference type="Gene3D" id="3.30.1490.360">
    <property type="match status" value="1"/>
</dbReference>
<evidence type="ECO:0000313" key="5">
    <source>
        <dbReference type="EMBL" id="ENZ63550.1"/>
    </source>
</evidence>
<dbReference type="Gene3D" id="3.40.50.11790">
    <property type="match status" value="1"/>
</dbReference>
<dbReference type="RefSeq" id="WP_002586926.1">
    <property type="nucleotide sequence ID" value="NZ_KB851038.1"/>
</dbReference>
<protein>
    <recommendedName>
        <fullName evidence="7">Phage tail sheath protein</fullName>
    </recommendedName>
</protein>
<dbReference type="Pfam" id="PF04984">
    <property type="entry name" value="Phage_sheath_1"/>
    <property type="match status" value="1"/>
</dbReference>
<evidence type="ECO:0000259" key="2">
    <source>
        <dbReference type="Pfam" id="PF04984"/>
    </source>
</evidence>
<evidence type="ECO:0000259" key="3">
    <source>
        <dbReference type="Pfam" id="PF17482"/>
    </source>
</evidence>
<dbReference type="InterPro" id="IPR054564">
    <property type="entry name" value="Gp18_domIII_N"/>
</dbReference>
<dbReference type="HOGENOM" id="CLU_049440_0_0_9"/>
<evidence type="ECO:0000259" key="4">
    <source>
        <dbReference type="Pfam" id="PF22671"/>
    </source>
</evidence>
<dbReference type="Gene3D" id="3.30.1370.220">
    <property type="match status" value="1"/>
</dbReference>
<accession>R0BGP3</accession>
<feature type="domain" description="Tail sheath protein C-terminal" evidence="3">
    <location>
        <begin position="248"/>
        <end position="348"/>
    </location>
</feature>
<evidence type="ECO:0000313" key="6">
    <source>
        <dbReference type="Proteomes" id="UP000013180"/>
    </source>
</evidence>
<dbReference type="AlphaFoldDB" id="R0BGP3"/>
<evidence type="ECO:0008006" key="7">
    <source>
        <dbReference type="Google" id="ProtNLM"/>
    </source>
</evidence>
<dbReference type="Proteomes" id="UP000013180">
    <property type="component" value="Unassembled WGS sequence"/>
</dbReference>
<dbReference type="EMBL" id="AGYL01000023">
    <property type="protein sequence ID" value="ENZ63550.1"/>
    <property type="molecule type" value="Genomic_DNA"/>
</dbReference>